<feature type="transmembrane region" description="Helical" evidence="1">
    <location>
        <begin position="12"/>
        <end position="31"/>
    </location>
</feature>
<comment type="caution">
    <text evidence="3">The sequence shown here is derived from an EMBL/GenBank/DDBJ whole genome shotgun (WGS) entry which is preliminary data.</text>
</comment>
<dbReference type="Pfam" id="PF13750">
    <property type="entry name" value="Big_3_3"/>
    <property type="match status" value="1"/>
</dbReference>
<organism evidence="3 4">
    <name type="scientific">Mesobacillus foraminis</name>
    <dbReference type="NCBI Taxonomy" id="279826"/>
    <lineage>
        <taxon>Bacteria</taxon>
        <taxon>Bacillati</taxon>
        <taxon>Bacillota</taxon>
        <taxon>Bacilli</taxon>
        <taxon>Bacillales</taxon>
        <taxon>Bacillaceae</taxon>
        <taxon>Mesobacillus</taxon>
    </lineage>
</organism>
<dbReference type="InterPro" id="IPR000601">
    <property type="entry name" value="PKD_dom"/>
</dbReference>
<dbReference type="InterPro" id="IPR044016">
    <property type="entry name" value="Big_13"/>
</dbReference>
<gene>
    <name evidence="3" type="ORF">EV146_108225</name>
</gene>
<dbReference type="SMART" id="SM00089">
    <property type="entry name" value="PKD"/>
    <property type="match status" value="3"/>
</dbReference>
<evidence type="ECO:0000259" key="2">
    <source>
        <dbReference type="PROSITE" id="PS50093"/>
    </source>
</evidence>
<dbReference type="EMBL" id="SLVV01000008">
    <property type="protein sequence ID" value="TCN24111.1"/>
    <property type="molecule type" value="Genomic_DNA"/>
</dbReference>
<proteinExistence type="predicted"/>
<keyword evidence="1" id="KW-0812">Transmembrane</keyword>
<dbReference type="InterPro" id="IPR013783">
    <property type="entry name" value="Ig-like_fold"/>
</dbReference>
<dbReference type="Gene3D" id="2.60.40.10">
    <property type="entry name" value="Immunoglobulins"/>
    <property type="match status" value="5"/>
</dbReference>
<dbReference type="Pfam" id="PF12245">
    <property type="entry name" value="Big_3_2"/>
    <property type="match status" value="1"/>
</dbReference>
<sequence length="1993" mass="218311">MIGTILGIYKKNKWIVLASAVIVLLASILVFDTKALSNWFGVDRKVTFNGDTWDMSDRFNKGWKTNGNSVTFVVDLQDDYENKFKEPPAEPVDRPFTIKAAYQGNGISVPEPVKVGGEAGFKGQYQVTIPFNKEGRLDIHISIDGNNGWDARPSSGSFSITRDTTAPAVELSGIENGALSTRDVGIKVKVAETHFQTSQVDVSVTKDGKSAGQLDWQNRGETTEKTYYFNKDGEYKLSVSAVDELGNASGTKTISFAIRTKGPVLSISDLEGNKPLDEITKTKKIGIAVESGISIGSAYVEITKNGGAPTKQELAVDGKSASLSYPVTEGNFKLTVYVAEKHAQGKTHQLPAYAFTVDHTGPEVSVAGVKDKEKYESAKSVEIAVQDPHFSGGEVTVTRTGYNGKETPQTYQLNREGKATLRAERDGLYEISIQAADKAGNQTQKAISFTIDGDKPEVKLSEDVDGKYFNENKTLKVSVQDFTLVEKPVLKVTKDGKEYLNEELDLSFFHYQKILTFKEDGVYELQLSTADAFGRESGLEPVTFTIDQTKPALGIDNVENSQIYNSDLTIGITAADKNFVLENTKLYVTRNGAKYLAASGKDAVQKHKFNQDGEYVIYLESTDKAGNKATKEVAFTLDKTKPGLSITGVENKEIAQKKDNVILAVEDLTLDLKRTAVEVTRDGKEYELGKLKWETTRTSSGLKKAAAQLSFEQEGTYEITFSSADAKENVAESVKVAFTIDHTPPALEIKNVDNNGLYKESKKVEISVKDLHNVIENTKLYVTRNGKEYLKANGKEAVKSHLFEEDGEYVIYLESTDQPGNKAQHPPVAFTIDQTAPKLSITGVQNGEAAQKKEHVILTVEDLTLDMKRTAVKVTRDGKEFDPGKLKWDRSKTDAGLKKAAAELSFDQEGSYEISFSSADSKENAAQTLKVAFDIDQTAPALEVKNVENNGLYKEARTIEISVTDLHPAIESTRLYITRNGEEFLKASGKEAVASHLIDQDGEYVLYLESTDGPGNKRVLEPMSFTIDQTKPKLKITGVDDEEHAKSKEGIVLTAEDLTLDLKETVVAVTRDGKPYDLGKLDWKVTKSDDNIRTAEVKLSFEKEGDYVIQFSSTDAAKNSADHVSKAFTIDHTAPKISLGGIAQGAFVQKGKTVTIKVDEHNFAYNKVKIKATRNHEEYDLGNWENTGESSKLSHVFNSDGDYEITVSAEDKAGNAAEAKTLSFTVDNVKPAIDISGVAKDAYYKNGKNVSIQIKEHNFKNNDVSISVTRQIEVNGKKAVYSIGEWNNAGEVSSLSHHFGQDGEYEIVVKATDAAGNKAETKTAHFTIDQVAPGLSITGVESGEDYPVSKTVTMKATDRNIDMASTKISVTRDGKAYNIGRPTLANAITAAKSFTFSEEGRYVISFKATDKAGNSTTHDQIDFIIDKTTPVVKIDGVEDGSFNPESKYVTLSVDELNYKTNNVSVTATKDGSPFSIGAWENTGKVSKLGYNFSRDGLYTLNISAEDKAGNGPASRKTTFTIDTVKPAIEISGVENNAYYNVTKPVSVSITDVNLDINRIKVTRNGMSYSPGGFAVSGNTASLSHSFGQEGEYHVTVDATDKAGNSFSREITFTIDKTKPVITPKMNGETIKDGAYINKVFTPVFALDQSEDSIVSVSLNGKNMGTKIPMASKEMKYSYKVLARDKAGNEATLEISFTLDTTKPQLNVTGVLDGYFKDNIAPRVTYSDIHLDSGKTSVTLNGQPYVNGTRLEKEQDYVLKALITDLAGNVSTRTIVFTIDKTSPVIKFKEPISNKYFNEDLIPELLIEDLNAYDIIAMMLDGKSYELGDPIKEEGKHVLFFEVKDKAGNIKQMSVEFIIDKSAPKVIFEGVKKAAKYRDPVNISITLDNPQDTIKDVSINGELFDGEVVEENGQKVIKTTLSDINKYEIKVTAYDEAGNETEKVLPFEIVEKGALVKLYENKPLFAGTIAGLLGIVTAAGFMAARSRKEEQPEE</sequence>
<keyword evidence="1" id="KW-1133">Transmembrane helix</keyword>
<protein>
    <submittedName>
        <fullName evidence="3">Ig-like protein group 3</fullName>
    </submittedName>
</protein>
<dbReference type="PROSITE" id="PS50093">
    <property type="entry name" value="PKD"/>
    <property type="match status" value="1"/>
</dbReference>
<dbReference type="InterPro" id="IPR022409">
    <property type="entry name" value="PKD/Chitinase_dom"/>
</dbReference>
<keyword evidence="4" id="KW-1185">Reference proteome</keyword>
<accession>A0A4R2BB11</accession>
<evidence type="ECO:0000313" key="4">
    <source>
        <dbReference type="Proteomes" id="UP000295689"/>
    </source>
</evidence>
<dbReference type="Pfam" id="PF19077">
    <property type="entry name" value="Big_13"/>
    <property type="match status" value="3"/>
</dbReference>
<dbReference type="InterPro" id="IPR022038">
    <property type="entry name" value="Ig-like_bact"/>
</dbReference>
<dbReference type="RefSeq" id="WP_132008178.1">
    <property type="nucleotide sequence ID" value="NZ_JABUHM010000007.1"/>
</dbReference>
<dbReference type="CDD" id="cd00146">
    <property type="entry name" value="PKD"/>
    <property type="match status" value="1"/>
</dbReference>
<feature type="domain" description="PKD" evidence="2">
    <location>
        <begin position="1178"/>
        <end position="1226"/>
    </location>
</feature>
<keyword evidence="1" id="KW-0472">Membrane</keyword>
<reference evidence="3 4" key="1">
    <citation type="journal article" date="2015" name="Stand. Genomic Sci.">
        <title>Genomic Encyclopedia of Bacterial and Archaeal Type Strains, Phase III: the genomes of soil and plant-associated and newly described type strains.</title>
        <authorList>
            <person name="Whitman W.B."/>
            <person name="Woyke T."/>
            <person name="Klenk H.P."/>
            <person name="Zhou Y."/>
            <person name="Lilburn T.G."/>
            <person name="Beck B.J."/>
            <person name="De Vos P."/>
            <person name="Vandamme P."/>
            <person name="Eisen J.A."/>
            <person name="Garrity G."/>
            <person name="Hugenholtz P."/>
            <person name="Kyrpides N.C."/>
        </authorList>
    </citation>
    <scope>NUCLEOTIDE SEQUENCE [LARGE SCALE GENOMIC DNA]</scope>
    <source>
        <strain evidence="3 4">CV53</strain>
    </source>
</reference>
<feature type="transmembrane region" description="Helical" evidence="1">
    <location>
        <begin position="1963"/>
        <end position="1983"/>
    </location>
</feature>
<evidence type="ECO:0000256" key="1">
    <source>
        <dbReference type="SAM" id="Phobius"/>
    </source>
</evidence>
<name>A0A4R2BB11_9BACI</name>
<dbReference type="Proteomes" id="UP000295689">
    <property type="component" value="Unassembled WGS sequence"/>
</dbReference>
<evidence type="ECO:0000313" key="3">
    <source>
        <dbReference type="EMBL" id="TCN24111.1"/>
    </source>
</evidence>